<proteinExistence type="predicted"/>
<protein>
    <submittedName>
        <fullName evidence="1">Str. FM013</fullName>
    </submittedName>
</protein>
<dbReference type="Proteomes" id="UP000053732">
    <property type="component" value="Unassembled WGS sequence"/>
</dbReference>
<gene>
    <name evidence="1" type="ORF">PCAMFM013_S005g000084</name>
</gene>
<dbReference type="AlphaFoldDB" id="A0A0G4P3K5"/>
<evidence type="ECO:0000313" key="2">
    <source>
        <dbReference type="Proteomes" id="UP000053732"/>
    </source>
</evidence>
<sequence length="46" mass="4675">MLLESSVVGRRLGLCISSCGYPGGGEWGGTGYRGGWGDGGGWGRGR</sequence>
<keyword evidence="2" id="KW-1185">Reference proteome</keyword>
<evidence type="ECO:0000313" key="1">
    <source>
        <dbReference type="EMBL" id="CRL20920.1"/>
    </source>
</evidence>
<dbReference type="EMBL" id="HG793138">
    <property type="protein sequence ID" value="CRL20920.1"/>
    <property type="molecule type" value="Genomic_DNA"/>
</dbReference>
<accession>A0A0G4P3K5</accession>
<reference evidence="1 2" key="1">
    <citation type="journal article" date="2014" name="Nat. Commun.">
        <title>Multiple recent horizontal transfers of a large genomic region in cheese making fungi.</title>
        <authorList>
            <person name="Cheeseman K."/>
            <person name="Ropars J."/>
            <person name="Renault P."/>
            <person name="Dupont J."/>
            <person name="Gouzy J."/>
            <person name="Branca A."/>
            <person name="Abraham A.L."/>
            <person name="Ceppi M."/>
            <person name="Conseiller E."/>
            <person name="Debuchy R."/>
            <person name="Malagnac F."/>
            <person name="Goarin A."/>
            <person name="Silar P."/>
            <person name="Lacoste S."/>
            <person name="Sallet E."/>
            <person name="Bensimon A."/>
            <person name="Giraud T."/>
            <person name="Brygoo Y."/>
        </authorList>
    </citation>
    <scope>NUCLEOTIDE SEQUENCE [LARGE SCALE GENOMIC DNA]</scope>
    <source>
        <strain evidence="2">FM 013</strain>
    </source>
</reference>
<organism evidence="1 2">
    <name type="scientific">Penicillium camemberti (strain FM 013)</name>
    <dbReference type="NCBI Taxonomy" id="1429867"/>
    <lineage>
        <taxon>Eukaryota</taxon>
        <taxon>Fungi</taxon>
        <taxon>Dikarya</taxon>
        <taxon>Ascomycota</taxon>
        <taxon>Pezizomycotina</taxon>
        <taxon>Eurotiomycetes</taxon>
        <taxon>Eurotiomycetidae</taxon>
        <taxon>Eurotiales</taxon>
        <taxon>Aspergillaceae</taxon>
        <taxon>Penicillium</taxon>
    </lineage>
</organism>
<name>A0A0G4P3K5_PENC3</name>